<feature type="domain" description="YbaK/aminoacyl-tRNA synthetase-associated" evidence="1">
    <location>
        <begin position="23"/>
        <end position="144"/>
    </location>
</feature>
<comment type="caution">
    <text evidence="2">The sequence shown here is derived from an EMBL/GenBank/DDBJ whole genome shotgun (WGS) entry which is preliminary data.</text>
</comment>
<dbReference type="PANTHER" id="PTHR30411:SF9">
    <property type="entry name" value="MULTIFUNCTIONAL SER_THR-TRNA DEACYLASE PROXP-Y"/>
    <property type="match status" value="1"/>
</dbReference>
<proteinExistence type="predicted"/>
<reference evidence="2" key="1">
    <citation type="journal article" date="2020" name="mSystems">
        <title>Genome- and Community-Level Interaction Insights into Carbon Utilization and Element Cycling Functions of Hydrothermarchaeota in Hydrothermal Sediment.</title>
        <authorList>
            <person name="Zhou Z."/>
            <person name="Liu Y."/>
            <person name="Xu W."/>
            <person name="Pan J."/>
            <person name="Luo Z.H."/>
            <person name="Li M."/>
        </authorList>
    </citation>
    <scope>NUCLEOTIDE SEQUENCE [LARGE SCALE GENOMIC DNA]</scope>
    <source>
        <strain evidence="2">SpSt-210</strain>
    </source>
</reference>
<dbReference type="Gene3D" id="3.90.960.10">
    <property type="entry name" value="YbaK/aminoacyl-tRNA synthetase-associated domain"/>
    <property type="match status" value="1"/>
</dbReference>
<dbReference type="CDD" id="cd04332">
    <property type="entry name" value="YbaK_like"/>
    <property type="match status" value="1"/>
</dbReference>
<dbReference type="InterPro" id="IPR036754">
    <property type="entry name" value="YbaK/aa-tRNA-synt-asso_dom_sf"/>
</dbReference>
<dbReference type="GO" id="GO:0002161">
    <property type="term" value="F:aminoacyl-tRNA deacylase activity"/>
    <property type="evidence" value="ECO:0007669"/>
    <property type="project" value="InterPro"/>
</dbReference>
<sequence length="156" mass="17092">MRCKERLEASLREQGVPFQTQHHPIAFTAQEVAASEHVPGRLVVKVVMVVAGGQPVMLALRATDRVDLRKLAAVLGVTEVRLAEERQFGALFPDCELGAMPPFGNLYGVPVYVDTALAEDETIVFQAGTHTDTMSLKYADFARLVRPAVADFAERI</sequence>
<dbReference type="Pfam" id="PF04073">
    <property type="entry name" value="tRNA_edit"/>
    <property type="match status" value="1"/>
</dbReference>
<dbReference type="InterPro" id="IPR007214">
    <property type="entry name" value="YbaK/aa-tRNA-synth-assoc-dom"/>
</dbReference>
<evidence type="ECO:0000259" key="1">
    <source>
        <dbReference type="Pfam" id="PF04073"/>
    </source>
</evidence>
<dbReference type="AlphaFoldDB" id="A0A831X6F2"/>
<evidence type="ECO:0000313" key="2">
    <source>
        <dbReference type="EMBL" id="HEG89952.1"/>
    </source>
</evidence>
<organism evidence="2">
    <name type="scientific">Thermorudis peleae</name>
    <dbReference type="NCBI Taxonomy" id="1382356"/>
    <lineage>
        <taxon>Bacteria</taxon>
        <taxon>Pseudomonadati</taxon>
        <taxon>Thermomicrobiota</taxon>
        <taxon>Thermomicrobia</taxon>
        <taxon>Thermomicrobia incertae sedis</taxon>
        <taxon>Thermorudis</taxon>
    </lineage>
</organism>
<protein>
    <submittedName>
        <fullName evidence="2">YbaK/EbsC family protein</fullName>
    </submittedName>
</protein>
<dbReference type="SUPFAM" id="SSF55826">
    <property type="entry name" value="YbaK/ProRS associated domain"/>
    <property type="match status" value="1"/>
</dbReference>
<dbReference type="PANTHER" id="PTHR30411">
    <property type="entry name" value="CYTOPLASMIC PROTEIN"/>
    <property type="match status" value="1"/>
</dbReference>
<gene>
    <name evidence="2" type="ORF">ENP34_00665</name>
</gene>
<name>A0A831X6F2_9BACT</name>
<accession>A0A831X6F2</accession>
<dbReference type="EMBL" id="DSIY01000015">
    <property type="protein sequence ID" value="HEG89952.1"/>
    <property type="molecule type" value="Genomic_DNA"/>
</dbReference>